<sequence length="88" mass="9981">MRRYECAPSALMHDDRAGCRHLPEPLSFPPCVMVLNSAFQSDQHGEEKRSPSSVTIADSSLRRRLLLCFGGLRNNWLFVRSIKRPNGP</sequence>
<keyword evidence="1" id="KW-1185">Reference proteome</keyword>
<name>A0A7E4W7Z4_PANRE</name>
<evidence type="ECO:0000313" key="1">
    <source>
        <dbReference type="Proteomes" id="UP000492821"/>
    </source>
</evidence>
<evidence type="ECO:0000313" key="2">
    <source>
        <dbReference type="WBParaSite" id="Pan_g7376.t1"/>
    </source>
</evidence>
<organism evidence="1 2">
    <name type="scientific">Panagrellus redivivus</name>
    <name type="common">Microworm</name>
    <dbReference type="NCBI Taxonomy" id="6233"/>
    <lineage>
        <taxon>Eukaryota</taxon>
        <taxon>Metazoa</taxon>
        <taxon>Ecdysozoa</taxon>
        <taxon>Nematoda</taxon>
        <taxon>Chromadorea</taxon>
        <taxon>Rhabditida</taxon>
        <taxon>Tylenchina</taxon>
        <taxon>Panagrolaimomorpha</taxon>
        <taxon>Panagrolaimoidea</taxon>
        <taxon>Panagrolaimidae</taxon>
        <taxon>Panagrellus</taxon>
    </lineage>
</organism>
<proteinExistence type="predicted"/>
<reference evidence="1" key="1">
    <citation type="journal article" date="2013" name="Genetics">
        <title>The draft genome and transcriptome of Panagrellus redivivus are shaped by the harsh demands of a free-living lifestyle.</title>
        <authorList>
            <person name="Srinivasan J."/>
            <person name="Dillman A.R."/>
            <person name="Macchietto M.G."/>
            <person name="Heikkinen L."/>
            <person name="Lakso M."/>
            <person name="Fracchia K.M."/>
            <person name="Antoshechkin I."/>
            <person name="Mortazavi A."/>
            <person name="Wong G."/>
            <person name="Sternberg P.W."/>
        </authorList>
    </citation>
    <scope>NUCLEOTIDE SEQUENCE [LARGE SCALE GENOMIC DNA]</scope>
    <source>
        <strain evidence="1">MT8872</strain>
    </source>
</reference>
<reference evidence="2" key="2">
    <citation type="submission" date="2020-10" db="UniProtKB">
        <authorList>
            <consortium name="WormBaseParasite"/>
        </authorList>
    </citation>
    <scope>IDENTIFICATION</scope>
</reference>
<accession>A0A7E4W7Z4</accession>
<dbReference type="Proteomes" id="UP000492821">
    <property type="component" value="Unassembled WGS sequence"/>
</dbReference>
<dbReference type="AlphaFoldDB" id="A0A7E4W7Z4"/>
<dbReference type="WBParaSite" id="Pan_g7376.t1">
    <property type="protein sequence ID" value="Pan_g7376.t1"/>
    <property type="gene ID" value="Pan_g7376"/>
</dbReference>
<protein>
    <submittedName>
        <fullName evidence="2">Uncharacterized protein</fullName>
    </submittedName>
</protein>